<gene>
    <name evidence="1" type="ORF">RPERSI_LOCUS20347</name>
</gene>
<dbReference type="EMBL" id="CAJVQC010057304">
    <property type="protein sequence ID" value="CAG8797447.1"/>
    <property type="molecule type" value="Genomic_DNA"/>
</dbReference>
<name>A0ACA9RLM0_9GLOM</name>
<keyword evidence="2" id="KW-1185">Reference proteome</keyword>
<feature type="non-terminal residue" evidence="1">
    <location>
        <position position="136"/>
    </location>
</feature>
<reference evidence="1" key="1">
    <citation type="submission" date="2021-06" db="EMBL/GenBank/DDBJ databases">
        <authorList>
            <person name="Kallberg Y."/>
            <person name="Tangrot J."/>
            <person name="Rosling A."/>
        </authorList>
    </citation>
    <scope>NUCLEOTIDE SEQUENCE</scope>
    <source>
        <strain evidence="1">MA461A</strain>
    </source>
</reference>
<comment type="caution">
    <text evidence="1">The sequence shown here is derived from an EMBL/GenBank/DDBJ whole genome shotgun (WGS) entry which is preliminary data.</text>
</comment>
<protein>
    <submittedName>
        <fullName evidence="1">7312_t:CDS:1</fullName>
    </submittedName>
</protein>
<dbReference type="Proteomes" id="UP000789920">
    <property type="component" value="Unassembled WGS sequence"/>
</dbReference>
<organism evidence="1 2">
    <name type="scientific">Racocetra persica</name>
    <dbReference type="NCBI Taxonomy" id="160502"/>
    <lineage>
        <taxon>Eukaryota</taxon>
        <taxon>Fungi</taxon>
        <taxon>Fungi incertae sedis</taxon>
        <taxon>Mucoromycota</taxon>
        <taxon>Glomeromycotina</taxon>
        <taxon>Glomeromycetes</taxon>
        <taxon>Diversisporales</taxon>
        <taxon>Gigasporaceae</taxon>
        <taxon>Racocetra</taxon>
    </lineage>
</organism>
<evidence type="ECO:0000313" key="2">
    <source>
        <dbReference type="Proteomes" id="UP000789920"/>
    </source>
</evidence>
<evidence type="ECO:0000313" key="1">
    <source>
        <dbReference type="EMBL" id="CAG8797447.1"/>
    </source>
</evidence>
<proteinExistence type="predicted"/>
<sequence length="136" mass="15200">LSDALKEIHSKGHTHSNLHPGNIFQVSQDEKLSSNSKSSDGKVIVHPEAIYTSRPLSGIITQGYGLEFTLPQDNSRKSIHSEDSETQDEDKISETQDNDKISETQDKDKIRETISKKRRSDLVLNSVSNNDIPTIK</sequence>
<accession>A0ACA9RLM0</accession>
<feature type="non-terminal residue" evidence="1">
    <location>
        <position position="1"/>
    </location>
</feature>